<dbReference type="Gene3D" id="2.160.20.10">
    <property type="entry name" value="Single-stranded right-handed beta-helix, Pectin lyase-like"/>
    <property type="match status" value="2"/>
</dbReference>
<gene>
    <name evidence="1" type="ordered locus">Hden_1349</name>
</gene>
<dbReference type="KEGG" id="hdn:Hden_1349"/>
<keyword evidence="2" id="KW-1185">Reference proteome</keyword>
<name>D8JX25_HYPDA</name>
<dbReference type="Proteomes" id="UP000002033">
    <property type="component" value="Chromosome"/>
</dbReference>
<dbReference type="EMBL" id="CP002083">
    <property type="protein sequence ID" value="ADJ23161.1"/>
    <property type="molecule type" value="Genomic_DNA"/>
</dbReference>
<dbReference type="STRING" id="582899.Hden_1349"/>
<evidence type="ECO:0000313" key="1">
    <source>
        <dbReference type="EMBL" id="ADJ23161.1"/>
    </source>
</evidence>
<dbReference type="eggNOG" id="ENOG5032PV1">
    <property type="taxonomic scope" value="Bacteria"/>
</dbReference>
<dbReference type="AlphaFoldDB" id="D8JX25"/>
<dbReference type="InterPro" id="IPR012334">
    <property type="entry name" value="Pectin_lyas_fold"/>
</dbReference>
<accession>D8JX25</accession>
<reference evidence="2" key="1">
    <citation type="journal article" date="2011" name="J. Bacteriol.">
        <title>Genome sequences of eight morphologically diverse alphaproteobacteria.</title>
        <authorList>
            <consortium name="US DOE Joint Genome Institute"/>
            <person name="Brown P.J."/>
            <person name="Kysela D.T."/>
            <person name="Buechlein A."/>
            <person name="Hemmerich C."/>
            <person name="Brun Y.V."/>
        </authorList>
    </citation>
    <scope>NUCLEOTIDE SEQUENCE [LARGE SCALE GENOMIC DNA]</scope>
    <source>
        <strain evidence="2">ATCC 51888 / DSM 1869 / NCIB 11706 / TK 0415</strain>
    </source>
</reference>
<keyword evidence="1" id="KW-0456">Lyase</keyword>
<sequence length="648" mass="69711">MIVNCVVFVRFLAFFRALSCGGHRTSPAIASMLLASVIVMGNTFNVAAQNITAGTSKDLPSKVGESEAAGIIPADRRTTWNPGLNTVGGIPERTVIYRTLAPRGGTGDDTPTIQHALDTCPAGQVVKLGPGTFRIEGQGLRFRSPDCTLRGSGTGALGTGEGGTRLIKADRDSNVNFAVLYVGNSASHFSTSINLAADAVKGTNSVVLASAPRVVAGEIVLIDQRTDEDPRVWWGPEHDSPGGGSRRWFSRQDRSLTQMMEVTAVDGNTVTFSTPFHITFKAAYAAQMSRYQEPVLHRLGVEDLYVYGGMGGDGHGNISVNLCAYCWVKGVESHWSIGTSIGFYGTFRSVLRDSYVHETPDPNPGGAGYLVGLNSGASDNLIENNVMWSGNKDIVVRATGGGNVIAYNYMDDAYGGGYPSMPEAGLNAGHYTTPHMELLEGNYSHNYKGDSFWGNSIYITVFRNHLSGLRAARPPLNAYKVNDYPYMDFGARSAVDIQAHSDNTNLVGNVLGFSGQKLLSYSSPSYSDSQKAWSYEELSGFTDGIVSMWRIGSLQAGGWTWEPKTYETQLRDGNWDWVTRSQRWHGIGGAAGSGAPRPIPNSLYLAAKPDFFGSNPWPWVDPATGAVTALPAKACLEQGKMPTCMQGK</sequence>
<protein>
    <submittedName>
        <fullName evidence="1">Pectin lyase-like (Virulence factor-like)</fullName>
    </submittedName>
</protein>
<dbReference type="GO" id="GO:0016829">
    <property type="term" value="F:lyase activity"/>
    <property type="evidence" value="ECO:0007669"/>
    <property type="project" value="UniProtKB-KW"/>
</dbReference>
<proteinExistence type="predicted"/>
<dbReference type="SUPFAM" id="SSF51126">
    <property type="entry name" value="Pectin lyase-like"/>
    <property type="match status" value="1"/>
</dbReference>
<dbReference type="HOGENOM" id="CLU_398309_0_0_5"/>
<dbReference type="InterPro" id="IPR011050">
    <property type="entry name" value="Pectin_lyase_fold/virulence"/>
</dbReference>
<evidence type="ECO:0000313" key="2">
    <source>
        <dbReference type="Proteomes" id="UP000002033"/>
    </source>
</evidence>
<organism evidence="1 2">
    <name type="scientific">Hyphomicrobium denitrificans (strain ATCC 51888 / DSM 1869 / NCIMB 11706 / TK 0415)</name>
    <dbReference type="NCBI Taxonomy" id="582899"/>
    <lineage>
        <taxon>Bacteria</taxon>
        <taxon>Pseudomonadati</taxon>
        <taxon>Pseudomonadota</taxon>
        <taxon>Alphaproteobacteria</taxon>
        <taxon>Hyphomicrobiales</taxon>
        <taxon>Hyphomicrobiaceae</taxon>
        <taxon>Hyphomicrobium</taxon>
    </lineage>
</organism>